<dbReference type="Gene3D" id="3.10.100.10">
    <property type="entry name" value="Mannose-Binding Protein A, subunit A"/>
    <property type="match status" value="3"/>
</dbReference>
<protein>
    <recommendedName>
        <fullName evidence="7">PKD domain-containing protein</fullName>
    </recommendedName>
</protein>
<dbReference type="InterPro" id="IPR000601">
    <property type="entry name" value="PKD_dom"/>
</dbReference>
<dbReference type="InterPro" id="IPR059226">
    <property type="entry name" value="Choice_anch_Q_dom"/>
</dbReference>
<evidence type="ECO:0000256" key="2">
    <source>
        <dbReference type="SAM" id="SignalP"/>
    </source>
</evidence>
<dbReference type="InterPro" id="IPR011050">
    <property type="entry name" value="Pectin_lyase_fold/virulence"/>
</dbReference>
<dbReference type="SMART" id="SM00089">
    <property type="entry name" value="PKD"/>
    <property type="match status" value="3"/>
</dbReference>
<dbReference type="PROSITE" id="PS50093">
    <property type="entry name" value="PKD"/>
    <property type="match status" value="3"/>
</dbReference>
<name>A0A6C2USN9_9BACT</name>
<dbReference type="InterPro" id="IPR022409">
    <property type="entry name" value="PKD/Chitinase_dom"/>
</dbReference>
<evidence type="ECO:0000256" key="1">
    <source>
        <dbReference type="ARBA" id="ARBA00022734"/>
    </source>
</evidence>
<dbReference type="InterPro" id="IPR035986">
    <property type="entry name" value="PKD_dom_sf"/>
</dbReference>
<dbReference type="InterPro" id="IPR016187">
    <property type="entry name" value="CTDL_fold"/>
</dbReference>
<dbReference type="NCBIfam" id="TIGR03804">
    <property type="entry name" value="para_beta_helix"/>
    <property type="match status" value="1"/>
</dbReference>
<feature type="domain" description="PKD" evidence="4">
    <location>
        <begin position="1209"/>
        <end position="1242"/>
    </location>
</feature>
<evidence type="ECO:0000313" key="6">
    <source>
        <dbReference type="Proteomes" id="UP000346198"/>
    </source>
</evidence>
<proteinExistence type="predicted"/>
<dbReference type="GO" id="GO:0030246">
    <property type="term" value="F:carbohydrate binding"/>
    <property type="evidence" value="ECO:0007669"/>
    <property type="project" value="UniProtKB-KW"/>
</dbReference>
<feature type="signal peptide" evidence="2">
    <location>
        <begin position="1"/>
        <end position="20"/>
    </location>
</feature>
<dbReference type="Gene3D" id="2.60.40.10">
    <property type="entry name" value="Immunoglobulins"/>
    <property type="match status" value="3"/>
</dbReference>
<feature type="domain" description="C-type lectin" evidence="3">
    <location>
        <begin position="36"/>
        <end position="160"/>
    </location>
</feature>
<feature type="domain" description="C-type lectin" evidence="3">
    <location>
        <begin position="558"/>
        <end position="677"/>
    </location>
</feature>
<reference evidence="5 6" key="1">
    <citation type="submission" date="2019-04" db="EMBL/GenBank/DDBJ databases">
        <authorList>
            <person name="Van Vliet M D."/>
        </authorList>
    </citation>
    <scope>NUCLEOTIDE SEQUENCE [LARGE SCALE GENOMIC DNA]</scope>
    <source>
        <strain evidence="5 6">F21</strain>
    </source>
</reference>
<dbReference type="Gene3D" id="2.160.20.10">
    <property type="entry name" value="Single-stranded right-handed beta-helix, Pectin lyase-like"/>
    <property type="match status" value="2"/>
</dbReference>
<evidence type="ECO:0000313" key="5">
    <source>
        <dbReference type="EMBL" id="VGO23278.1"/>
    </source>
</evidence>
<organism evidence="5 6">
    <name type="scientific">Pontiella sulfatireligans</name>
    <dbReference type="NCBI Taxonomy" id="2750658"/>
    <lineage>
        <taxon>Bacteria</taxon>
        <taxon>Pseudomonadati</taxon>
        <taxon>Kiritimatiellota</taxon>
        <taxon>Kiritimatiellia</taxon>
        <taxon>Kiritimatiellales</taxon>
        <taxon>Pontiellaceae</taxon>
        <taxon>Pontiella</taxon>
    </lineage>
</organism>
<dbReference type="InterPro" id="IPR001304">
    <property type="entry name" value="C-type_lectin-like"/>
</dbReference>
<dbReference type="SMART" id="SM00034">
    <property type="entry name" value="CLECT"/>
    <property type="match status" value="3"/>
</dbReference>
<dbReference type="SUPFAM" id="SSF49299">
    <property type="entry name" value="PKD domain"/>
    <property type="match status" value="3"/>
</dbReference>
<dbReference type="InterPro" id="IPR016186">
    <property type="entry name" value="C-type_lectin-like/link_sf"/>
</dbReference>
<feature type="chain" id="PRO_5025579937" description="PKD domain-containing protein" evidence="2">
    <location>
        <begin position="21"/>
        <end position="1854"/>
    </location>
</feature>
<dbReference type="InterPro" id="IPR022441">
    <property type="entry name" value="Para_beta_helix_rpt-2"/>
</dbReference>
<sequence length="1854" mass="195384">MKICKGLLGFVLGLGIQAVAAESYGPITEWAVASGGNGHFYQAVAVTNGITWPAAQADAVARGGYLATTTTEEENEFVFTQVDDAQYWHQLPDPNNCGPWLGGFRYEVDGDFFWVTGEDFSYTAWFAGTGEPTGGYWLGQPENYLQYSSAKDTRAPTWNDMINDAPAEYAVYGYIIEYQIHGSATGELFVAIGEVANVLVGYPLELTGQLDGVATMLVWEFADGSSATNNQFPSHAWSAPGDYDVVLTAYNGTHAGGVVATQTVHVINGYSVTFDLGEYGARTGGGELMQAVEVGQGAAAPAVLPNEGWLFQGWDADFNNVSSNTAVQAVYESYSGASGTVVSWAGNEHRYQAMVASDGITWTEAQADAMARGGYLATAVSESENNFIYSLIQSVNYWQDSAWGAIYGPWIGGWQPDGSPEPGGNWQWVSGEPWGYEKWAFDQPNNSEGDESCLHYWKNSPDWNDKNSDYDARGYVVEYDGSLVTFDLGSNGVRTGGGHLVQGVDEGQSAVAPAVLPNEGWLFAGWDADFSNVTTDLVVNAVYETYSGADGTTVTWSGNDHRYQVVSAPDGITWTDAQADAVARGGYLATATFEAENNFIYSMVQGTNYWRGGNGPWLGGFQPSGSLEPNGGWQWISMESWGFVNWNANEPNNGGGTEDRIQLWQKSTVWNDKSANQNTFGYVIEYQIHDGAIGNVEVAIGGDTNVVTGYPLDLTGMIDGVATMLIWNFDDGTYVTNNHFLSHVWNVQGDYDVVLTAFNGTYPGGVSATQTIHVLTLEESTIYVSPSGNESNDGSSWATAKATIQAGVDAQMFEYGVVLVSNGTYAVTNEIVVNKDITVQSVNGSDATMVDGGGSNRCFNLGSSSCTISGFTITNGYATVDGGGISCDDTTPAITNCSIVGCTAGDEGGGVNKGTMYDCTVSHNVAFNHGGGLNNGIAFDCTFSSNTASNNGGGVEWSDISYCLIENNIAGNIGGGVKNGTATNCIIRGNHAQNHSGGVNGGIVINSEICFNSSARYGGGANSAQLYGCSIHHNTAVNNGGGTDACSLYNCTVTANEAGGNGGGVWLNNNTNYVVRNTVVFGNRSSNSSSMDYGVTSGNTHPMPIAHSCSPDLVHGVDGNVTNNPGLVSLAHLLPTSSCRGIGDSTYASGTDIDGEAWLNPPSMGCDEYHGAGSVTGSLVVAIGGDFFVVAGYPSARYADIQGAVLMHTWDFGDGAMEPNNPLPVHAWDSPGTYEVVLTAYNETYPGGISATQSVQVLTLEEATVYVSPVGNDSNDGASWVSAKATIQEGVDTCLPGGWVQVTNGTYTASPEIAVGKSILIQGVDGPSATIIDGGGSNRCFYLGLSDCTISGFTITNGNTGGNGGGVYASSLSAILTNCVIIANTSANNGGGVQKGTLYDCRVADNISSNQGGGTYFSDVFNSVVEGNTAGSVGGGIHNGQAFNCLVVKNKAVTDGGGCSSCMAINCTIVGNEAGGVGGGTSKGGTRVDRNCIVWHNSAPTNANVHTVWDVINNCAPDVPHGIAGSITNNPMFVDPLAGDYRLMSSSPCINWGNNAFATNSVDLDGNPRIVEEYIDMGCYEYQGSVGLGGDQNDNGYDDSWEREFFDGMVEEDGDADGDGQSNRDEYIAGMDPTNGASVFAAKLAPTSTGAGAPAPLSVGYMAMAAAEESEGLIISWQSVSGRVYNVLWTPSLMEPFQPLEIGIQHPQNSYTDSVHYAESSGYYRVVVMLASYDADGDGLPNDWESQYVVADAFADGDHDGYDNMSEFIAGTDPTNETSFFTAGNSVAEVNSTNCFVVEWISIPDRLYSIQWSTNLMTGFQTLETGIGHPQNSYTDTVHAAEDGGFYKVDVKLK</sequence>
<gene>
    <name evidence="5" type="ORF">SCARR_05385</name>
</gene>
<dbReference type="RefSeq" id="WP_136065483.1">
    <property type="nucleotide sequence ID" value="NZ_CAAHFH010000003.1"/>
</dbReference>
<dbReference type="EMBL" id="CAAHFH010000003">
    <property type="protein sequence ID" value="VGO23278.1"/>
    <property type="molecule type" value="Genomic_DNA"/>
</dbReference>
<dbReference type="Pfam" id="PF00801">
    <property type="entry name" value="PKD"/>
    <property type="match status" value="1"/>
</dbReference>
<dbReference type="NCBIfam" id="NF041518">
    <property type="entry name" value="choice_anch_Q"/>
    <property type="match status" value="1"/>
</dbReference>
<dbReference type="Proteomes" id="UP000346198">
    <property type="component" value="Unassembled WGS sequence"/>
</dbReference>
<evidence type="ECO:0000259" key="3">
    <source>
        <dbReference type="PROSITE" id="PS50041"/>
    </source>
</evidence>
<dbReference type="PANTHER" id="PTHR22799:SF6">
    <property type="entry name" value="C-TYPE LECTIN DOMAIN FAMILY 4 MEMBER M-LIKE"/>
    <property type="match status" value="1"/>
</dbReference>
<dbReference type="Pfam" id="PF00059">
    <property type="entry name" value="Lectin_C"/>
    <property type="match status" value="1"/>
</dbReference>
<dbReference type="InterPro" id="IPR006626">
    <property type="entry name" value="PbH1"/>
</dbReference>
<dbReference type="PANTHER" id="PTHR22799">
    <property type="entry name" value="TETRANECTIN-RELATED"/>
    <property type="match status" value="1"/>
</dbReference>
<dbReference type="SUPFAM" id="SSF56436">
    <property type="entry name" value="C-type lectin-like"/>
    <property type="match status" value="3"/>
</dbReference>
<feature type="domain" description="PKD" evidence="4">
    <location>
        <begin position="727"/>
        <end position="759"/>
    </location>
</feature>
<dbReference type="PROSITE" id="PS50041">
    <property type="entry name" value="C_TYPE_LECTIN_2"/>
    <property type="match status" value="3"/>
</dbReference>
<dbReference type="SMART" id="SM00710">
    <property type="entry name" value="PbH1"/>
    <property type="match status" value="11"/>
</dbReference>
<dbReference type="CDD" id="cd00146">
    <property type="entry name" value="PKD"/>
    <property type="match status" value="1"/>
</dbReference>
<keyword evidence="2" id="KW-0732">Signal</keyword>
<evidence type="ECO:0000259" key="4">
    <source>
        <dbReference type="PROSITE" id="PS50093"/>
    </source>
</evidence>
<dbReference type="SUPFAM" id="SSF51126">
    <property type="entry name" value="Pectin lyase-like"/>
    <property type="match status" value="2"/>
</dbReference>
<dbReference type="InterPro" id="IPR012334">
    <property type="entry name" value="Pectin_lyas_fold"/>
</dbReference>
<feature type="domain" description="C-type lectin" evidence="3">
    <location>
        <begin position="361"/>
        <end position="467"/>
    </location>
</feature>
<keyword evidence="1" id="KW-0430">Lectin</keyword>
<dbReference type="InterPro" id="IPR051663">
    <property type="entry name" value="CLec_Tetranectin-domain"/>
</dbReference>
<keyword evidence="6" id="KW-1185">Reference proteome</keyword>
<accession>A0A6C2USN9</accession>
<dbReference type="InterPro" id="IPR013783">
    <property type="entry name" value="Ig-like_fold"/>
</dbReference>
<dbReference type="Pfam" id="PF18911">
    <property type="entry name" value="PKD_4"/>
    <property type="match status" value="2"/>
</dbReference>
<evidence type="ECO:0008006" key="7">
    <source>
        <dbReference type="Google" id="ProtNLM"/>
    </source>
</evidence>
<feature type="domain" description="PKD" evidence="4">
    <location>
        <begin position="187"/>
        <end position="251"/>
    </location>
</feature>